<dbReference type="Proteomes" id="UP000279306">
    <property type="component" value="Chromosome"/>
</dbReference>
<proteinExistence type="inferred from homology"/>
<accession>A0A3S4SGY6</accession>
<dbReference type="PANTHER" id="PTHR35983">
    <property type="entry name" value="UPF0166 PROTEIN TM_0021"/>
    <property type="match status" value="1"/>
</dbReference>
<protein>
    <submittedName>
        <fullName evidence="2">Uncharacterized ACR, COG1993</fullName>
    </submittedName>
</protein>
<keyword evidence="3" id="KW-1185">Reference proteome</keyword>
<dbReference type="Pfam" id="PF02641">
    <property type="entry name" value="DUF190"/>
    <property type="match status" value="3"/>
</dbReference>
<evidence type="ECO:0000313" key="2">
    <source>
        <dbReference type="EMBL" id="VEG53077.1"/>
    </source>
</evidence>
<comment type="similarity">
    <text evidence="1">Belongs to the UPF0166 family.</text>
</comment>
<organism evidence="2 3">
    <name type="scientific">Mycolicibacterium aurum</name>
    <name type="common">Mycobacterium aurum</name>
    <dbReference type="NCBI Taxonomy" id="1791"/>
    <lineage>
        <taxon>Bacteria</taxon>
        <taxon>Bacillati</taxon>
        <taxon>Actinomycetota</taxon>
        <taxon>Actinomycetes</taxon>
        <taxon>Mycobacteriales</taxon>
        <taxon>Mycobacteriaceae</taxon>
        <taxon>Mycolicibacterium</taxon>
    </lineage>
</organism>
<name>A0A3S4SGY6_MYCAU</name>
<dbReference type="AlphaFoldDB" id="A0A3S4SGY6"/>
<dbReference type="EMBL" id="LR134356">
    <property type="protein sequence ID" value="VEG53077.1"/>
    <property type="molecule type" value="Genomic_DNA"/>
</dbReference>
<dbReference type="RefSeq" id="WP_048634561.1">
    <property type="nucleotide sequence ID" value="NZ_CVQQ01000021.1"/>
</dbReference>
<sequence>MTEILTMTTYFAERQRSGDRFLAEALLDLFADRGVATSVMLRGIASFGPANVTRSDRSLSLSEDPPVTIAAVDTAERITAIADEASHLVGRGVITLERSRVLPAGLTETGDSVRLSLHIGRRHRVAGAPGYVAVCEVLHRRGFARADVYLGVDGTVGGQRRRARFFSRNADVPLSIVGIGTGGQAAAALDELQTMFPDALFTIGPVTVCKDNGHTLADPASAPGGFQKLVVHTSEASRYQDQPIHRAVIQRLKDSDHASGATVLRAIWGFHGTEHPQGDRFLQVVRHVPVTTVILDTAPNIAATYRIIAELTEREGLVSVESLQGMLEIHAGQRLGTLDL</sequence>
<dbReference type="PANTHER" id="PTHR35983:SF1">
    <property type="entry name" value="UPF0166 PROTEIN TM_0021"/>
    <property type="match status" value="1"/>
</dbReference>
<dbReference type="Gene3D" id="3.30.70.120">
    <property type="match status" value="3"/>
</dbReference>
<evidence type="ECO:0000313" key="3">
    <source>
        <dbReference type="Proteomes" id="UP000279306"/>
    </source>
</evidence>
<dbReference type="OrthoDB" id="9795599at2"/>
<dbReference type="SUPFAM" id="SSF54913">
    <property type="entry name" value="GlnB-like"/>
    <property type="match status" value="3"/>
</dbReference>
<evidence type="ECO:0000256" key="1">
    <source>
        <dbReference type="ARBA" id="ARBA00010554"/>
    </source>
</evidence>
<reference evidence="2 3" key="1">
    <citation type="submission" date="2018-12" db="EMBL/GenBank/DDBJ databases">
        <authorList>
            <consortium name="Pathogen Informatics"/>
        </authorList>
    </citation>
    <scope>NUCLEOTIDE SEQUENCE [LARGE SCALE GENOMIC DNA]</scope>
    <source>
        <strain evidence="2 3">NCTC10437</strain>
    </source>
</reference>
<dbReference type="InterPro" id="IPR015867">
    <property type="entry name" value="N-reg_PII/ATP_PRibTrfase_C"/>
</dbReference>
<dbReference type="InterPro" id="IPR011322">
    <property type="entry name" value="N-reg_PII-like_a/b"/>
</dbReference>
<gene>
    <name evidence="2" type="ORF">NCTC10437_01784</name>
</gene>
<dbReference type="STRING" id="1791.GCA_001049355_04714"/>
<dbReference type="KEGG" id="mauu:NCTC10437_01784"/>
<dbReference type="InterPro" id="IPR003793">
    <property type="entry name" value="UPF0166"/>
</dbReference>